<dbReference type="InterPro" id="IPR003812">
    <property type="entry name" value="Fido"/>
</dbReference>
<dbReference type="SUPFAM" id="SSF140931">
    <property type="entry name" value="Fic-like"/>
    <property type="match status" value="1"/>
</dbReference>
<keyword evidence="2" id="KW-0067">ATP-binding</keyword>
<keyword evidence="2" id="KW-0547">Nucleotide-binding</keyword>
<dbReference type="Proteomes" id="UP000054925">
    <property type="component" value="Unassembled WGS sequence"/>
</dbReference>
<gene>
    <name evidence="4" type="ORF">AWB67_03312</name>
</gene>
<proteinExistence type="predicted"/>
<evidence type="ECO:0000256" key="1">
    <source>
        <dbReference type="PIRSR" id="PIRSR640198-1"/>
    </source>
</evidence>
<dbReference type="InterPro" id="IPR036597">
    <property type="entry name" value="Fido-like_dom_sf"/>
</dbReference>
<evidence type="ECO:0000313" key="4">
    <source>
        <dbReference type="EMBL" id="SAL63548.1"/>
    </source>
</evidence>
<keyword evidence="5" id="KW-1185">Reference proteome</keyword>
<feature type="binding site" evidence="2">
    <location>
        <begin position="115"/>
        <end position="118"/>
    </location>
    <ligand>
        <name>ATP</name>
        <dbReference type="ChEBI" id="CHEBI:30616"/>
    </ligand>
</feature>
<feature type="binding site" evidence="2">
    <location>
        <begin position="165"/>
        <end position="172"/>
    </location>
    <ligand>
        <name>ATP</name>
        <dbReference type="ChEBI" id="CHEBI:30616"/>
    </ligand>
</feature>
<dbReference type="Pfam" id="PF02661">
    <property type="entry name" value="Fic"/>
    <property type="match status" value="1"/>
</dbReference>
<organism evidence="4 5">
    <name type="scientific">Caballeronia terrestris</name>
    <dbReference type="NCBI Taxonomy" id="1226301"/>
    <lineage>
        <taxon>Bacteria</taxon>
        <taxon>Pseudomonadati</taxon>
        <taxon>Pseudomonadota</taxon>
        <taxon>Betaproteobacteria</taxon>
        <taxon>Burkholderiales</taxon>
        <taxon>Burkholderiaceae</taxon>
        <taxon>Caballeronia</taxon>
    </lineage>
</organism>
<name>A0A158J3W3_9BURK</name>
<reference evidence="4" key="1">
    <citation type="submission" date="2016-01" db="EMBL/GenBank/DDBJ databases">
        <authorList>
            <person name="Peeters C."/>
        </authorList>
    </citation>
    <scope>NUCLEOTIDE SEQUENCE [LARGE SCALE GENOMIC DNA]</scope>
    <source>
        <strain evidence="4">LMG 22937</strain>
    </source>
</reference>
<dbReference type="InterPro" id="IPR040198">
    <property type="entry name" value="Fido_containing"/>
</dbReference>
<evidence type="ECO:0000259" key="3">
    <source>
        <dbReference type="PROSITE" id="PS51459"/>
    </source>
</evidence>
<dbReference type="PROSITE" id="PS51459">
    <property type="entry name" value="FIDO"/>
    <property type="match status" value="1"/>
</dbReference>
<dbReference type="AlphaFoldDB" id="A0A158J3W3"/>
<protein>
    <submittedName>
        <fullName evidence="4">Filamentation induced by cAMP protein Fic</fullName>
    </submittedName>
</protein>
<feature type="active site" evidence="1">
    <location>
        <position position="161"/>
    </location>
</feature>
<sequence length="359" mass="40783">MATAMTPLLRNMNSYYSNKIEGQHATPVSIEQALETHYSPDSGDRDKQFAAIAHIRAEEALESEWSDLRAEELFAAEKVTAIHRLFFANLPDEYCITSEQQPIIPGAFREEMVKVGNHLAPEADLIPALLNEWGKRYKRVKGSELKLIATACSHQRLAWVHPFIDGNGRVSRLHSHLTLRALGLTDGLWSPLRGFARTRDEYYARLAAADQRRRNELDGRGNLSQEELVKFVHYFLDCCLDQVNFMLGMMAFDGVRSRLRDLLIYLDANPWRIGSDKSIVKPDKVLLALETVALLRPLSRAEFGQIIGESEATVRRITRSLLDFGVLQSASHKDPLSFALPLKSLRFLFPRLWPEVDLE</sequence>
<comment type="caution">
    <text evidence="4">The sequence shown here is derived from an EMBL/GenBank/DDBJ whole genome shotgun (WGS) entry which is preliminary data.</text>
</comment>
<dbReference type="Gene3D" id="1.10.3290.10">
    <property type="entry name" value="Fido-like domain"/>
    <property type="match status" value="1"/>
</dbReference>
<feature type="binding site" evidence="2">
    <location>
        <begin position="202"/>
        <end position="203"/>
    </location>
    <ligand>
        <name>ATP</name>
        <dbReference type="ChEBI" id="CHEBI:30616"/>
    </ligand>
</feature>
<feature type="domain" description="Fido" evidence="3">
    <location>
        <begin position="74"/>
        <end position="234"/>
    </location>
</feature>
<evidence type="ECO:0000256" key="2">
    <source>
        <dbReference type="PIRSR" id="PIRSR640198-2"/>
    </source>
</evidence>
<dbReference type="PANTHER" id="PTHR13504">
    <property type="entry name" value="FIDO DOMAIN-CONTAINING PROTEIN DDB_G0283145"/>
    <property type="match status" value="1"/>
</dbReference>
<accession>A0A158J3W3</accession>
<dbReference type="RefSeq" id="WP_087657353.1">
    <property type="nucleotide sequence ID" value="NZ_FCOL02000017.1"/>
</dbReference>
<dbReference type="EMBL" id="FCOL02000017">
    <property type="protein sequence ID" value="SAL63548.1"/>
    <property type="molecule type" value="Genomic_DNA"/>
</dbReference>
<dbReference type="PANTHER" id="PTHR13504:SF38">
    <property type="entry name" value="FIDO DOMAIN-CONTAINING PROTEIN"/>
    <property type="match status" value="1"/>
</dbReference>
<evidence type="ECO:0000313" key="5">
    <source>
        <dbReference type="Proteomes" id="UP000054925"/>
    </source>
</evidence>
<dbReference type="GO" id="GO:0005524">
    <property type="term" value="F:ATP binding"/>
    <property type="evidence" value="ECO:0007669"/>
    <property type="project" value="UniProtKB-KW"/>
</dbReference>
<dbReference type="OrthoDB" id="9813719at2"/>